<organism evidence="2 3">
    <name type="scientific">Sphaerulina musiva (strain SO2202)</name>
    <name type="common">Poplar stem canker fungus</name>
    <name type="synonym">Septoria musiva</name>
    <dbReference type="NCBI Taxonomy" id="692275"/>
    <lineage>
        <taxon>Eukaryota</taxon>
        <taxon>Fungi</taxon>
        <taxon>Dikarya</taxon>
        <taxon>Ascomycota</taxon>
        <taxon>Pezizomycotina</taxon>
        <taxon>Dothideomycetes</taxon>
        <taxon>Dothideomycetidae</taxon>
        <taxon>Mycosphaerellales</taxon>
        <taxon>Mycosphaerellaceae</taxon>
        <taxon>Sphaerulina</taxon>
    </lineage>
</organism>
<keyword evidence="3" id="KW-1185">Reference proteome</keyword>
<proteinExistence type="predicted"/>
<accession>M3CE10</accession>
<evidence type="ECO:0000313" key="2">
    <source>
        <dbReference type="EMBL" id="EMF11271.1"/>
    </source>
</evidence>
<feature type="chain" id="PRO_5004031919" evidence="1">
    <location>
        <begin position="18"/>
        <end position="130"/>
    </location>
</feature>
<protein>
    <submittedName>
        <fullName evidence="2">Uncharacterized protein</fullName>
    </submittedName>
</protein>
<dbReference type="OrthoDB" id="434647at2759"/>
<dbReference type="Proteomes" id="UP000016931">
    <property type="component" value="Unassembled WGS sequence"/>
</dbReference>
<dbReference type="EMBL" id="KB456266">
    <property type="protein sequence ID" value="EMF11271.1"/>
    <property type="molecule type" value="Genomic_DNA"/>
</dbReference>
<feature type="signal peptide" evidence="1">
    <location>
        <begin position="1"/>
        <end position="17"/>
    </location>
</feature>
<dbReference type="AlphaFoldDB" id="M3CE10"/>
<dbReference type="RefSeq" id="XP_016759392.1">
    <property type="nucleotide sequence ID" value="XM_016902645.1"/>
</dbReference>
<name>M3CE10_SPHMS</name>
<dbReference type="GeneID" id="27899782"/>
<gene>
    <name evidence="2" type="ORF">SEPMUDRAFT_134451</name>
</gene>
<evidence type="ECO:0000256" key="1">
    <source>
        <dbReference type="SAM" id="SignalP"/>
    </source>
</evidence>
<evidence type="ECO:0000313" key="3">
    <source>
        <dbReference type="Proteomes" id="UP000016931"/>
    </source>
</evidence>
<keyword evidence="1" id="KW-0732">Signal</keyword>
<dbReference type="HOGENOM" id="CLU_1939458_0_0_1"/>
<reference evidence="2 3" key="1">
    <citation type="journal article" date="2012" name="PLoS Pathog.">
        <title>Diverse lifestyles and strategies of plant pathogenesis encoded in the genomes of eighteen Dothideomycetes fungi.</title>
        <authorList>
            <person name="Ohm R.A."/>
            <person name="Feau N."/>
            <person name="Henrissat B."/>
            <person name="Schoch C.L."/>
            <person name="Horwitz B.A."/>
            <person name="Barry K.W."/>
            <person name="Condon B.J."/>
            <person name="Copeland A.C."/>
            <person name="Dhillon B."/>
            <person name="Glaser F."/>
            <person name="Hesse C.N."/>
            <person name="Kosti I."/>
            <person name="LaButti K."/>
            <person name="Lindquist E.A."/>
            <person name="Lucas S."/>
            <person name="Salamov A.A."/>
            <person name="Bradshaw R.E."/>
            <person name="Ciuffetti L."/>
            <person name="Hamelin R.C."/>
            <person name="Kema G.H.J."/>
            <person name="Lawrence C."/>
            <person name="Scott J.A."/>
            <person name="Spatafora J.W."/>
            <person name="Turgeon B.G."/>
            <person name="de Wit P.J.G.M."/>
            <person name="Zhong S."/>
            <person name="Goodwin S.B."/>
            <person name="Grigoriev I.V."/>
        </authorList>
    </citation>
    <scope>NUCLEOTIDE SEQUENCE [LARGE SCALE GENOMIC DNA]</scope>
    <source>
        <strain evidence="2 3">SO2202</strain>
    </source>
</reference>
<sequence length="130" mass="12810">MALLKYAIAVLPAWSSAAVIAPQADNSSACYTTTIFAVVASSENTTPAATNSSSSSTTLPMMVTGVNATGTGGAAHATNINNGTSTWAPTVVTPTIAPAPSDGAAADELSTSLMAAVVAFGGLTWAFAEL</sequence>